<evidence type="ECO:0000256" key="3">
    <source>
        <dbReference type="ARBA" id="ARBA00022982"/>
    </source>
</evidence>
<name>A0A848DJ43_9PSEU</name>
<dbReference type="SUPFAM" id="SSF52833">
    <property type="entry name" value="Thioredoxin-like"/>
    <property type="match status" value="1"/>
</dbReference>
<feature type="region of interest" description="Disordered" evidence="7">
    <location>
        <begin position="153"/>
        <end position="174"/>
    </location>
</feature>
<dbReference type="Proteomes" id="UP000586918">
    <property type="component" value="Unassembled WGS sequence"/>
</dbReference>
<gene>
    <name evidence="9" type="primary">trxA</name>
    <name evidence="9" type="ORF">HF519_14305</name>
</gene>
<keyword evidence="3" id="KW-0249">Electron transport</keyword>
<dbReference type="PRINTS" id="PR00421">
    <property type="entry name" value="THIOREDOXIN"/>
</dbReference>
<evidence type="ECO:0000313" key="10">
    <source>
        <dbReference type="Proteomes" id="UP000586918"/>
    </source>
</evidence>
<dbReference type="Pfam" id="PF00085">
    <property type="entry name" value="Thioredoxin"/>
    <property type="match status" value="1"/>
</dbReference>
<comment type="caution">
    <text evidence="9">The sequence shown here is derived from an EMBL/GenBank/DDBJ whole genome shotgun (WGS) entry which is preliminary data.</text>
</comment>
<keyword evidence="2" id="KW-0813">Transport</keyword>
<dbReference type="PANTHER" id="PTHR45663">
    <property type="entry name" value="GEO12009P1"/>
    <property type="match status" value="1"/>
</dbReference>
<dbReference type="InterPro" id="IPR036249">
    <property type="entry name" value="Thioredoxin-like_sf"/>
</dbReference>
<keyword evidence="5" id="KW-0676">Redox-active center</keyword>
<reference evidence="9 10" key="1">
    <citation type="submission" date="2020-04" db="EMBL/GenBank/DDBJ databases">
        <authorList>
            <person name="Klaysubun C."/>
            <person name="Duangmal K."/>
            <person name="Lipun K."/>
        </authorList>
    </citation>
    <scope>NUCLEOTIDE SEQUENCE [LARGE SCALE GENOMIC DNA]</scope>
    <source>
        <strain evidence="9 10">DSM 45300</strain>
    </source>
</reference>
<dbReference type="Gene3D" id="2.30.30.380">
    <property type="entry name" value="Zn-finger domain of Sec23/24"/>
    <property type="match status" value="1"/>
</dbReference>
<feature type="compositionally biased region" description="Low complexity" evidence="7">
    <location>
        <begin position="159"/>
        <end position="174"/>
    </location>
</feature>
<evidence type="ECO:0000256" key="6">
    <source>
        <dbReference type="NCBIfam" id="TIGR01068"/>
    </source>
</evidence>
<evidence type="ECO:0000256" key="7">
    <source>
        <dbReference type="SAM" id="MobiDB-lite"/>
    </source>
</evidence>
<evidence type="ECO:0000259" key="8">
    <source>
        <dbReference type="PROSITE" id="PS51352"/>
    </source>
</evidence>
<dbReference type="CDD" id="cd02947">
    <property type="entry name" value="TRX_family"/>
    <property type="match status" value="1"/>
</dbReference>
<keyword evidence="4" id="KW-1015">Disulfide bond</keyword>
<evidence type="ECO:0000313" key="9">
    <source>
        <dbReference type="EMBL" id="NMH92720.1"/>
    </source>
</evidence>
<dbReference type="EMBL" id="JAAXKZ010000046">
    <property type="protein sequence ID" value="NMH92720.1"/>
    <property type="molecule type" value="Genomic_DNA"/>
</dbReference>
<evidence type="ECO:0000256" key="1">
    <source>
        <dbReference type="ARBA" id="ARBA00008987"/>
    </source>
</evidence>
<accession>A0A848DJ43</accession>
<dbReference type="PROSITE" id="PS00194">
    <property type="entry name" value="THIOREDOXIN_1"/>
    <property type="match status" value="1"/>
</dbReference>
<evidence type="ECO:0000256" key="2">
    <source>
        <dbReference type="ARBA" id="ARBA00022448"/>
    </source>
</evidence>
<proteinExistence type="inferred from homology"/>
<sequence length="174" mass="18289">MSSGASTQATQRSSVVTCPHCGRKNRVPAAAEGVPKCGNCHNPLPWIVDAGDDDFAEVVERSSIPVVVDLWATWCGPCRMVSPALEQLATERAGQIKLVKVDVDTAPRLSQRFEVRAVPTLMVVRDGQVIARQPGAAPVPVLRAWLDEALGTGSGGSGAAASRQDSADSSQRSS</sequence>
<evidence type="ECO:0000256" key="4">
    <source>
        <dbReference type="ARBA" id="ARBA00023157"/>
    </source>
</evidence>
<dbReference type="PANTHER" id="PTHR45663:SF11">
    <property type="entry name" value="GEO12009P1"/>
    <property type="match status" value="1"/>
</dbReference>
<dbReference type="AlphaFoldDB" id="A0A848DJ43"/>
<feature type="domain" description="Thioredoxin" evidence="8">
    <location>
        <begin position="23"/>
        <end position="151"/>
    </location>
</feature>
<dbReference type="GO" id="GO:0015035">
    <property type="term" value="F:protein-disulfide reductase activity"/>
    <property type="evidence" value="ECO:0007669"/>
    <property type="project" value="UniProtKB-UniRule"/>
</dbReference>
<dbReference type="InterPro" id="IPR013766">
    <property type="entry name" value="Thioredoxin_domain"/>
</dbReference>
<dbReference type="FunFam" id="3.40.30.10:FF:000001">
    <property type="entry name" value="Thioredoxin"/>
    <property type="match status" value="1"/>
</dbReference>
<evidence type="ECO:0000256" key="5">
    <source>
        <dbReference type="ARBA" id="ARBA00023284"/>
    </source>
</evidence>
<dbReference type="GO" id="GO:0005737">
    <property type="term" value="C:cytoplasm"/>
    <property type="evidence" value="ECO:0007669"/>
    <property type="project" value="TreeGrafter"/>
</dbReference>
<dbReference type="InterPro" id="IPR005746">
    <property type="entry name" value="Thioredoxin"/>
</dbReference>
<keyword evidence="10" id="KW-1185">Reference proteome</keyword>
<dbReference type="PROSITE" id="PS51352">
    <property type="entry name" value="THIOREDOXIN_2"/>
    <property type="match status" value="1"/>
</dbReference>
<dbReference type="NCBIfam" id="TIGR01068">
    <property type="entry name" value="thioredoxin"/>
    <property type="match status" value="1"/>
</dbReference>
<comment type="similarity">
    <text evidence="1">Belongs to the thioredoxin family.</text>
</comment>
<dbReference type="InterPro" id="IPR017937">
    <property type="entry name" value="Thioredoxin_CS"/>
</dbReference>
<dbReference type="RefSeq" id="WP_169413428.1">
    <property type="nucleotide sequence ID" value="NZ_JAAXKZ010000046.1"/>
</dbReference>
<dbReference type="Gene3D" id="3.40.30.10">
    <property type="entry name" value="Glutaredoxin"/>
    <property type="match status" value="1"/>
</dbReference>
<protein>
    <recommendedName>
        <fullName evidence="6">Thioredoxin</fullName>
    </recommendedName>
</protein>
<organism evidence="9 10">
    <name type="scientific">Pseudonocardia bannensis</name>
    <dbReference type="NCBI Taxonomy" id="630973"/>
    <lineage>
        <taxon>Bacteria</taxon>
        <taxon>Bacillati</taxon>
        <taxon>Actinomycetota</taxon>
        <taxon>Actinomycetes</taxon>
        <taxon>Pseudonocardiales</taxon>
        <taxon>Pseudonocardiaceae</taxon>
        <taxon>Pseudonocardia</taxon>
    </lineage>
</organism>